<accession>A0A6B1DQN3</accession>
<protein>
    <submittedName>
        <fullName evidence="1">M20 family metallopeptidase</fullName>
    </submittedName>
</protein>
<dbReference type="SUPFAM" id="SSF53187">
    <property type="entry name" value="Zn-dependent exopeptidases"/>
    <property type="match status" value="1"/>
</dbReference>
<dbReference type="EMBL" id="VXPY01000038">
    <property type="protein sequence ID" value="MYD89920.1"/>
    <property type="molecule type" value="Genomic_DNA"/>
</dbReference>
<organism evidence="1">
    <name type="scientific">Caldilineaceae bacterium SB0662_bin_9</name>
    <dbReference type="NCBI Taxonomy" id="2605258"/>
    <lineage>
        <taxon>Bacteria</taxon>
        <taxon>Bacillati</taxon>
        <taxon>Chloroflexota</taxon>
        <taxon>Caldilineae</taxon>
        <taxon>Caldilineales</taxon>
        <taxon>Caldilineaceae</taxon>
    </lineage>
</organism>
<proteinExistence type="predicted"/>
<comment type="caution">
    <text evidence="1">The sequence shown here is derived from an EMBL/GenBank/DDBJ whole genome shotgun (WGS) entry which is preliminary data.</text>
</comment>
<dbReference type="GO" id="GO:0016787">
    <property type="term" value="F:hydrolase activity"/>
    <property type="evidence" value="ECO:0007669"/>
    <property type="project" value="InterPro"/>
</dbReference>
<reference evidence="1" key="1">
    <citation type="submission" date="2019-09" db="EMBL/GenBank/DDBJ databases">
        <title>Characterisation of the sponge microbiome using genome-centric metagenomics.</title>
        <authorList>
            <person name="Engelberts J.P."/>
            <person name="Robbins S.J."/>
            <person name="De Goeij J.M."/>
            <person name="Aranda M."/>
            <person name="Bell S.C."/>
            <person name="Webster N.S."/>
        </authorList>
    </citation>
    <scope>NUCLEOTIDE SEQUENCE</scope>
    <source>
        <strain evidence="1">SB0662_bin_9</strain>
    </source>
</reference>
<gene>
    <name evidence="1" type="ORF">F4Y08_06210</name>
</gene>
<sequence>MHGSAPILSLLRSHLRRERLLETAVRLMEVHSPTRDAGAALAVLADILDDAGLDVSREEADWPSAPAVVAWLHSGKPGPVLQFDCHLDTVHLPFHPPRIEDSTLYGTGASDMKGGTAAAVEALRMLRELDLPVRGSVLLTGHDHHEGPWGDKRQVVALCRAGIHGDAVLLPEYQAAWLPTAGRGMAIFRIEISRAQPPSHEILTDPETPDVIGAGLDLVGQLRSLTLPDSPGESPAGRESLFIGKVQTGEIYNQSPRTCIIEGTRRWLQPGAGTDARRQIEGVLAGLDTLHGTTTSLEWEQQGDTFHLPSDHPIVQVVQEVHTELVGRPLPDGPKLFIDDGNIYTAEVGIPAVTHGPDALGAHTVNEEVPVSELERIALLYAATAVGFCQGPVNSAVSG</sequence>
<name>A0A6B1DQN3_9CHLR</name>
<dbReference type="Pfam" id="PF01546">
    <property type="entry name" value="Peptidase_M20"/>
    <property type="match status" value="1"/>
</dbReference>
<dbReference type="PANTHER" id="PTHR43808">
    <property type="entry name" value="ACETYLORNITHINE DEACETYLASE"/>
    <property type="match status" value="1"/>
</dbReference>
<evidence type="ECO:0000313" key="1">
    <source>
        <dbReference type="EMBL" id="MYD89920.1"/>
    </source>
</evidence>
<dbReference type="Gene3D" id="3.40.630.10">
    <property type="entry name" value="Zn peptidases"/>
    <property type="match status" value="2"/>
</dbReference>
<dbReference type="InterPro" id="IPR050072">
    <property type="entry name" value="Peptidase_M20A"/>
</dbReference>
<dbReference type="InterPro" id="IPR002933">
    <property type="entry name" value="Peptidase_M20"/>
</dbReference>
<dbReference type="AlphaFoldDB" id="A0A6B1DQN3"/>